<evidence type="ECO:0000256" key="7">
    <source>
        <dbReference type="ARBA" id="ARBA00022679"/>
    </source>
</evidence>
<keyword evidence="8" id="KW-0539">Nucleus</keyword>
<dbReference type="STRING" id="933852.A0A0C3ADN4"/>
<feature type="domain" description="N-acetyltransferase" evidence="13">
    <location>
        <begin position="44"/>
        <end position="228"/>
    </location>
</feature>
<feature type="compositionally biased region" description="Acidic residues" evidence="12">
    <location>
        <begin position="201"/>
        <end position="216"/>
    </location>
</feature>
<reference evidence="14 15" key="1">
    <citation type="submission" date="2014-04" db="EMBL/GenBank/DDBJ databases">
        <authorList>
            <consortium name="DOE Joint Genome Institute"/>
            <person name="Kuo A."/>
            <person name="Zuccaro A."/>
            <person name="Kohler A."/>
            <person name="Nagy L.G."/>
            <person name="Floudas D."/>
            <person name="Copeland A."/>
            <person name="Barry K.W."/>
            <person name="Cichocki N."/>
            <person name="Veneault-Fourrey C."/>
            <person name="LaButti K."/>
            <person name="Lindquist E.A."/>
            <person name="Lipzen A."/>
            <person name="Lundell T."/>
            <person name="Morin E."/>
            <person name="Murat C."/>
            <person name="Sun H."/>
            <person name="Tunlid A."/>
            <person name="Henrissat B."/>
            <person name="Grigoriev I.V."/>
            <person name="Hibbett D.S."/>
            <person name="Martin F."/>
            <person name="Nordberg H.P."/>
            <person name="Cantor M.N."/>
            <person name="Hua S.X."/>
        </authorList>
    </citation>
    <scope>NUCLEOTIDE SEQUENCE [LARGE SCALE GENOMIC DNA]</scope>
    <source>
        <strain evidence="14 15">MAFF 305830</strain>
    </source>
</reference>
<dbReference type="Gene3D" id="3.40.630.30">
    <property type="match status" value="1"/>
</dbReference>
<evidence type="ECO:0000256" key="12">
    <source>
        <dbReference type="SAM" id="MobiDB-lite"/>
    </source>
</evidence>
<evidence type="ECO:0000256" key="6">
    <source>
        <dbReference type="ARBA" id="ARBA00022490"/>
    </source>
</evidence>
<dbReference type="InterPro" id="IPR000182">
    <property type="entry name" value="GNAT_dom"/>
</dbReference>
<keyword evidence="9" id="KW-0012">Acyltransferase</keyword>
<dbReference type="Proteomes" id="UP000054097">
    <property type="component" value="Unassembled WGS sequence"/>
</dbReference>
<feature type="region of interest" description="Disordered" evidence="12">
    <location>
        <begin position="193"/>
        <end position="218"/>
    </location>
</feature>
<proteinExistence type="inferred from homology"/>
<keyword evidence="15" id="KW-1185">Reference proteome</keyword>
<evidence type="ECO:0000256" key="2">
    <source>
        <dbReference type="ARBA" id="ARBA00004496"/>
    </source>
</evidence>
<dbReference type="PANTHER" id="PTHR20531">
    <property type="entry name" value="N-ALPHA-ACETYLTRANSFERASE 40"/>
    <property type="match status" value="1"/>
</dbReference>
<evidence type="ECO:0000313" key="15">
    <source>
        <dbReference type="Proteomes" id="UP000054097"/>
    </source>
</evidence>
<keyword evidence="7" id="KW-0808">Transferase</keyword>
<dbReference type="AlphaFoldDB" id="A0A0C3ADN4"/>
<evidence type="ECO:0000259" key="13">
    <source>
        <dbReference type="PROSITE" id="PS51186"/>
    </source>
</evidence>
<evidence type="ECO:0000256" key="4">
    <source>
        <dbReference type="ARBA" id="ARBA00012950"/>
    </source>
</evidence>
<dbReference type="PROSITE" id="PS51186">
    <property type="entry name" value="GNAT"/>
    <property type="match status" value="1"/>
</dbReference>
<dbReference type="CDD" id="cd04301">
    <property type="entry name" value="NAT_SF"/>
    <property type="match status" value="1"/>
</dbReference>
<dbReference type="GO" id="GO:0005737">
    <property type="term" value="C:cytoplasm"/>
    <property type="evidence" value="ECO:0007669"/>
    <property type="project" value="UniProtKB-SubCell"/>
</dbReference>
<comment type="similarity">
    <text evidence="3">Belongs to the acetyltransferase family. NAA40 subfamily.</text>
</comment>
<sequence>MKHPNVSAANLVPIVQLARDLPATFGKYSVALYGGMEVSKELRDGIWSIFEANMKSLLERSTDGWDPPQKELEWFHPHSRLILVMEADNLVDTCPTRRTTKTATKAIAGFGVFRFDTEMNENDDEDEYEVLYCYELQTAASARRQGIGRQLMEWMKMFGAKHKMHKVMLTCQKENEGALAFYRSMGFENDPICPSQWTDGSESESESEAEDDEAQGEVDYVILSLPLK</sequence>
<accession>A0A0C3ADN4</accession>
<dbReference type="GO" id="GO:0005634">
    <property type="term" value="C:nucleus"/>
    <property type="evidence" value="ECO:0007669"/>
    <property type="project" value="UniProtKB-SubCell"/>
</dbReference>
<dbReference type="GO" id="GO:1990189">
    <property type="term" value="F:protein N-terminal-serine acetyltransferase activity"/>
    <property type="evidence" value="ECO:0007669"/>
    <property type="project" value="UniProtKB-EC"/>
</dbReference>
<evidence type="ECO:0000313" key="14">
    <source>
        <dbReference type="EMBL" id="KIM22755.1"/>
    </source>
</evidence>
<dbReference type="GO" id="GO:0043998">
    <property type="term" value="F:histone H2A acetyltransferase activity"/>
    <property type="evidence" value="ECO:0007669"/>
    <property type="project" value="InterPro"/>
</dbReference>
<dbReference type="OrthoDB" id="424551at2759"/>
<evidence type="ECO:0000256" key="11">
    <source>
        <dbReference type="ARBA" id="ARBA00049524"/>
    </source>
</evidence>
<reference evidence="15" key="2">
    <citation type="submission" date="2015-01" db="EMBL/GenBank/DDBJ databases">
        <title>Evolutionary Origins and Diversification of the Mycorrhizal Mutualists.</title>
        <authorList>
            <consortium name="DOE Joint Genome Institute"/>
            <consortium name="Mycorrhizal Genomics Consortium"/>
            <person name="Kohler A."/>
            <person name="Kuo A."/>
            <person name="Nagy L.G."/>
            <person name="Floudas D."/>
            <person name="Copeland A."/>
            <person name="Barry K.W."/>
            <person name="Cichocki N."/>
            <person name="Veneault-Fourrey C."/>
            <person name="LaButti K."/>
            <person name="Lindquist E.A."/>
            <person name="Lipzen A."/>
            <person name="Lundell T."/>
            <person name="Morin E."/>
            <person name="Murat C."/>
            <person name="Riley R."/>
            <person name="Ohm R."/>
            <person name="Sun H."/>
            <person name="Tunlid A."/>
            <person name="Henrissat B."/>
            <person name="Grigoriev I.V."/>
            <person name="Hibbett D.S."/>
            <person name="Martin F."/>
        </authorList>
    </citation>
    <scope>NUCLEOTIDE SEQUENCE [LARGE SCALE GENOMIC DNA]</scope>
    <source>
        <strain evidence="15">MAFF 305830</strain>
    </source>
</reference>
<evidence type="ECO:0000256" key="3">
    <source>
        <dbReference type="ARBA" id="ARBA00008870"/>
    </source>
</evidence>
<dbReference type="GO" id="GO:0010485">
    <property type="term" value="F:histone H4 acetyltransferase activity"/>
    <property type="evidence" value="ECO:0007669"/>
    <property type="project" value="InterPro"/>
</dbReference>
<evidence type="ECO:0000256" key="10">
    <source>
        <dbReference type="ARBA" id="ARBA00047821"/>
    </source>
</evidence>
<evidence type="ECO:0000256" key="9">
    <source>
        <dbReference type="ARBA" id="ARBA00023315"/>
    </source>
</evidence>
<dbReference type="InterPro" id="IPR016181">
    <property type="entry name" value="Acyl_CoA_acyltransferase"/>
</dbReference>
<dbReference type="HOGENOM" id="CLU_051699_1_0_1"/>
<dbReference type="Pfam" id="PF00583">
    <property type="entry name" value="Acetyltransf_1"/>
    <property type="match status" value="1"/>
</dbReference>
<dbReference type="EC" id="2.3.1.257" evidence="4"/>
<comment type="catalytic activity">
    <reaction evidence="11">
        <text>N-terminal L-seryl-[histone H4] + acetyl-CoA = N-terminal N(alpha)-acetyl-L-seryl-[histone H4] + CoA + H(+)</text>
        <dbReference type="Rhea" id="RHEA:50596"/>
        <dbReference type="Rhea" id="RHEA-COMP:12740"/>
        <dbReference type="Rhea" id="RHEA-COMP:12743"/>
        <dbReference type="ChEBI" id="CHEBI:15378"/>
        <dbReference type="ChEBI" id="CHEBI:57287"/>
        <dbReference type="ChEBI" id="CHEBI:57288"/>
        <dbReference type="ChEBI" id="CHEBI:64738"/>
        <dbReference type="ChEBI" id="CHEBI:83690"/>
        <dbReference type="EC" id="2.3.1.257"/>
    </reaction>
</comment>
<dbReference type="PANTHER" id="PTHR20531:SF1">
    <property type="entry name" value="N-ALPHA-ACETYLTRANSFERASE 40"/>
    <property type="match status" value="1"/>
</dbReference>
<protein>
    <recommendedName>
        <fullName evidence="5">N-alpha-acetyltransferase 40</fullName>
        <ecNumber evidence="4">2.3.1.257</ecNumber>
    </recommendedName>
</protein>
<organism evidence="14 15">
    <name type="scientific">Serendipita vermifera MAFF 305830</name>
    <dbReference type="NCBI Taxonomy" id="933852"/>
    <lineage>
        <taxon>Eukaryota</taxon>
        <taxon>Fungi</taxon>
        <taxon>Dikarya</taxon>
        <taxon>Basidiomycota</taxon>
        <taxon>Agaricomycotina</taxon>
        <taxon>Agaricomycetes</taxon>
        <taxon>Sebacinales</taxon>
        <taxon>Serendipitaceae</taxon>
        <taxon>Serendipita</taxon>
    </lineage>
</organism>
<comment type="subcellular location">
    <subcellularLocation>
        <location evidence="2">Cytoplasm</location>
    </subcellularLocation>
    <subcellularLocation>
        <location evidence="1">Nucleus</location>
    </subcellularLocation>
</comment>
<evidence type="ECO:0000256" key="1">
    <source>
        <dbReference type="ARBA" id="ARBA00004123"/>
    </source>
</evidence>
<gene>
    <name evidence="14" type="ORF">M408DRAFT_281348</name>
</gene>
<name>A0A0C3ADN4_SERVB</name>
<dbReference type="InterPro" id="IPR039949">
    <property type="entry name" value="NAA40"/>
</dbReference>
<evidence type="ECO:0000256" key="5">
    <source>
        <dbReference type="ARBA" id="ARBA00015043"/>
    </source>
</evidence>
<dbReference type="EMBL" id="KN824349">
    <property type="protein sequence ID" value="KIM22755.1"/>
    <property type="molecule type" value="Genomic_DNA"/>
</dbReference>
<dbReference type="SUPFAM" id="SSF55729">
    <property type="entry name" value="Acyl-CoA N-acyltransferases (Nat)"/>
    <property type="match status" value="1"/>
</dbReference>
<comment type="catalytic activity">
    <reaction evidence="10">
        <text>N-terminal L-seryl-[histone H2A] + acetyl-CoA = N-terminal N(alpha)-acetyl-L-seryl-[histone H2A] + CoA + H(+)</text>
        <dbReference type="Rhea" id="RHEA:50600"/>
        <dbReference type="Rhea" id="RHEA-COMP:12742"/>
        <dbReference type="Rhea" id="RHEA-COMP:12744"/>
        <dbReference type="ChEBI" id="CHEBI:15378"/>
        <dbReference type="ChEBI" id="CHEBI:57287"/>
        <dbReference type="ChEBI" id="CHEBI:57288"/>
        <dbReference type="ChEBI" id="CHEBI:64738"/>
        <dbReference type="ChEBI" id="CHEBI:83690"/>
        <dbReference type="EC" id="2.3.1.257"/>
    </reaction>
</comment>
<keyword evidence="6" id="KW-0963">Cytoplasm</keyword>
<evidence type="ECO:0000256" key="8">
    <source>
        <dbReference type="ARBA" id="ARBA00023242"/>
    </source>
</evidence>